<comment type="caution">
    <text evidence="2">The sequence shown here is derived from an EMBL/GenBank/DDBJ whole genome shotgun (WGS) entry which is preliminary data.</text>
</comment>
<gene>
    <name evidence="2" type="ORF">WT44_30960</name>
</gene>
<evidence type="ECO:0000313" key="3">
    <source>
        <dbReference type="Proteomes" id="UP000068603"/>
    </source>
</evidence>
<evidence type="ECO:0000256" key="1">
    <source>
        <dbReference type="SAM" id="MobiDB-lite"/>
    </source>
</evidence>
<protein>
    <submittedName>
        <fullName evidence="2">Uncharacterized protein</fullName>
    </submittedName>
</protein>
<dbReference type="Proteomes" id="UP000068603">
    <property type="component" value="Unassembled WGS sequence"/>
</dbReference>
<dbReference type="EMBL" id="LPHB01000093">
    <property type="protein sequence ID" value="KWA52112.1"/>
    <property type="molecule type" value="Genomic_DNA"/>
</dbReference>
<feature type="region of interest" description="Disordered" evidence="1">
    <location>
        <begin position="42"/>
        <end position="65"/>
    </location>
</feature>
<sequence length="65" mass="7179">MPADKFGRYLISDTYREQVSAAVKKAIRNLEEHGIAPVYVARKPKDTEANAESGDAAKNVTETKQ</sequence>
<dbReference type="RefSeq" id="WP_060148821.1">
    <property type="nucleotide sequence ID" value="NZ_LPGD01000034.1"/>
</dbReference>
<organism evidence="2">
    <name type="scientific">Burkholderia stagnalis</name>
    <dbReference type="NCBI Taxonomy" id="1503054"/>
    <lineage>
        <taxon>Bacteria</taxon>
        <taxon>Pseudomonadati</taxon>
        <taxon>Pseudomonadota</taxon>
        <taxon>Betaproteobacteria</taxon>
        <taxon>Burkholderiales</taxon>
        <taxon>Burkholderiaceae</taxon>
        <taxon>Burkholderia</taxon>
        <taxon>Burkholderia cepacia complex</taxon>
    </lineage>
</organism>
<name>A0A119U4M3_9BURK</name>
<evidence type="ECO:0000313" key="2">
    <source>
        <dbReference type="EMBL" id="KWA52112.1"/>
    </source>
</evidence>
<accession>A0A119U4M3</accession>
<dbReference type="AlphaFoldDB" id="A0A119U4M3"/>
<proteinExistence type="predicted"/>
<reference evidence="2 3" key="1">
    <citation type="submission" date="2015-11" db="EMBL/GenBank/DDBJ databases">
        <title>Expanding the genomic diversity of Burkholderia species for the development of highly accurate diagnostics.</title>
        <authorList>
            <person name="Sahl J."/>
            <person name="Keim P."/>
            <person name="Wagner D."/>
        </authorList>
    </citation>
    <scope>NUCLEOTIDE SEQUENCE [LARGE SCALE GENOMIC DNA]</scope>
    <source>
        <strain evidence="2 3">MSMB1960WGS</strain>
    </source>
</reference>